<dbReference type="PANTHER" id="PTHR42912:SF93">
    <property type="entry name" value="N6-ADENOSINE-METHYLTRANSFERASE TMT1A"/>
    <property type="match status" value="1"/>
</dbReference>
<dbReference type="GeneID" id="71853391"/>
<dbReference type="EMBL" id="JBHSDJ010000133">
    <property type="protein sequence ID" value="MFC4249616.1"/>
    <property type="molecule type" value="Genomic_DNA"/>
</dbReference>
<dbReference type="CDD" id="cd02440">
    <property type="entry name" value="AdoMet_MTases"/>
    <property type="match status" value="1"/>
</dbReference>
<evidence type="ECO:0000313" key="3">
    <source>
        <dbReference type="EMBL" id="MFC4249616.1"/>
    </source>
</evidence>
<dbReference type="EC" id="2.1.1.-" evidence="3"/>
<proteinExistence type="predicted"/>
<gene>
    <name evidence="3" type="ORF">ACFOZ7_22235</name>
</gene>
<feature type="domain" description="Methyltransferase type 11" evidence="2">
    <location>
        <begin position="47"/>
        <end position="147"/>
    </location>
</feature>
<dbReference type="InterPro" id="IPR050508">
    <property type="entry name" value="Methyltransf_Superfamily"/>
</dbReference>
<sequence>MNELEVEQYFDTTSETYTRKRDIDEIESWPLFDEFLEEASTEGDRLLEIGCGDGLLPEYALEYTDVTEAHGLDISTEMLPDDGRAQYLNASATDLPLPFEPESFDFVVLSDVLHHLVGDRRSQSKLKAQAALIEAANLLKEGGHLVVKDISYRSPVGPDELTSCAIFYGLKYFTGLASAIDDQAAPGLLVSFYTQAELVEMLQQAGTTITRKEIDVKKQRSVPRRVLIGESACIRLYARKKPRTTETERADDETASRSRVTV</sequence>
<dbReference type="GO" id="GO:0032259">
    <property type="term" value="P:methylation"/>
    <property type="evidence" value="ECO:0007669"/>
    <property type="project" value="UniProtKB-KW"/>
</dbReference>
<keyword evidence="3" id="KW-0808">Transferase</keyword>
<dbReference type="PANTHER" id="PTHR42912">
    <property type="entry name" value="METHYLTRANSFERASE"/>
    <property type="match status" value="1"/>
</dbReference>
<feature type="compositionally biased region" description="Basic and acidic residues" evidence="1">
    <location>
        <begin position="243"/>
        <end position="256"/>
    </location>
</feature>
<dbReference type="Pfam" id="PF08241">
    <property type="entry name" value="Methyltransf_11"/>
    <property type="match status" value="1"/>
</dbReference>
<name>A0ABD5P6T0_9EURY</name>
<dbReference type="InterPro" id="IPR029063">
    <property type="entry name" value="SAM-dependent_MTases_sf"/>
</dbReference>
<dbReference type="InterPro" id="IPR013216">
    <property type="entry name" value="Methyltransf_11"/>
</dbReference>
<comment type="caution">
    <text evidence="3">The sequence shown here is derived from an EMBL/GenBank/DDBJ whole genome shotgun (WGS) entry which is preliminary data.</text>
</comment>
<accession>A0ABD5P6T0</accession>
<keyword evidence="3" id="KW-0489">Methyltransferase</keyword>
<dbReference type="Proteomes" id="UP001595821">
    <property type="component" value="Unassembled WGS sequence"/>
</dbReference>
<evidence type="ECO:0000256" key="1">
    <source>
        <dbReference type="SAM" id="MobiDB-lite"/>
    </source>
</evidence>
<dbReference type="RefSeq" id="WP_246973241.1">
    <property type="nucleotide sequence ID" value="NZ_CP095397.1"/>
</dbReference>
<dbReference type="SUPFAM" id="SSF53335">
    <property type="entry name" value="S-adenosyl-L-methionine-dependent methyltransferases"/>
    <property type="match status" value="1"/>
</dbReference>
<evidence type="ECO:0000259" key="2">
    <source>
        <dbReference type="Pfam" id="PF08241"/>
    </source>
</evidence>
<protein>
    <submittedName>
        <fullName evidence="3">Class I SAM-dependent methyltransferase</fullName>
        <ecNumber evidence="3">2.1.1.-</ecNumber>
    </submittedName>
</protein>
<dbReference type="AlphaFoldDB" id="A0ABD5P6T0"/>
<dbReference type="GO" id="GO:0008168">
    <property type="term" value="F:methyltransferase activity"/>
    <property type="evidence" value="ECO:0007669"/>
    <property type="project" value="UniProtKB-KW"/>
</dbReference>
<feature type="region of interest" description="Disordered" evidence="1">
    <location>
        <begin position="243"/>
        <end position="262"/>
    </location>
</feature>
<organism evidence="3 4">
    <name type="scientific">Natribaculum luteum</name>
    <dbReference type="NCBI Taxonomy" id="1586232"/>
    <lineage>
        <taxon>Archaea</taxon>
        <taxon>Methanobacteriati</taxon>
        <taxon>Methanobacteriota</taxon>
        <taxon>Stenosarchaea group</taxon>
        <taxon>Halobacteria</taxon>
        <taxon>Halobacteriales</taxon>
        <taxon>Natrialbaceae</taxon>
        <taxon>Natribaculum</taxon>
    </lineage>
</organism>
<reference evidence="3 4" key="1">
    <citation type="journal article" date="2014" name="Int. J. Syst. Evol. Microbiol.">
        <title>Complete genome sequence of Corynebacterium casei LMG S-19264T (=DSM 44701T), isolated from a smear-ripened cheese.</title>
        <authorList>
            <consortium name="US DOE Joint Genome Institute (JGI-PGF)"/>
            <person name="Walter F."/>
            <person name="Albersmeier A."/>
            <person name="Kalinowski J."/>
            <person name="Ruckert C."/>
        </authorList>
    </citation>
    <scope>NUCLEOTIDE SEQUENCE [LARGE SCALE GENOMIC DNA]</scope>
    <source>
        <strain evidence="3 4">IBRC-M 10912</strain>
    </source>
</reference>
<dbReference type="Gene3D" id="3.40.50.150">
    <property type="entry name" value="Vaccinia Virus protein VP39"/>
    <property type="match status" value="1"/>
</dbReference>
<evidence type="ECO:0000313" key="4">
    <source>
        <dbReference type="Proteomes" id="UP001595821"/>
    </source>
</evidence>